<evidence type="ECO:0000313" key="1">
    <source>
        <dbReference type="EMBL" id="CAH3167860.1"/>
    </source>
</evidence>
<protein>
    <submittedName>
        <fullName evidence="1">Uncharacterized protein</fullName>
    </submittedName>
</protein>
<proteinExistence type="predicted"/>
<dbReference type="EMBL" id="CALNXI010001402">
    <property type="protein sequence ID" value="CAH3167860.1"/>
    <property type="molecule type" value="Genomic_DNA"/>
</dbReference>
<organism evidence="1 2">
    <name type="scientific">Porites evermanni</name>
    <dbReference type="NCBI Taxonomy" id="104178"/>
    <lineage>
        <taxon>Eukaryota</taxon>
        <taxon>Metazoa</taxon>
        <taxon>Cnidaria</taxon>
        <taxon>Anthozoa</taxon>
        <taxon>Hexacorallia</taxon>
        <taxon>Scleractinia</taxon>
        <taxon>Fungiina</taxon>
        <taxon>Poritidae</taxon>
        <taxon>Porites</taxon>
    </lineage>
</organism>
<dbReference type="Proteomes" id="UP001159427">
    <property type="component" value="Unassembled WGS sequence"/>
</dbReference>
<feature type="non-terminal residue" evidence="1">
    <location>
        <position position="70"/>
    </location>
</feature>
<keyword evidence="2" id="KW-1185">Reference proteome</keyword>
<name>A0ABN8QSL6_9CNID</name>
<feature type="non-terminal residue" evidence="1">
    <location>
        <position position="1"/>
    </location>
</feature>
<evidence type="ECO:0000313" key="2">
    <source>
        <dbReference type="Proteomes" id="UP001159427"/>
    </source>
</evidence>
<accession>A0ABN8QSL6</accession>
<comment type="caution">
    <text evidence="1">The sequence shown here is derived from an EMBL/GenBank/DDBJ whole genome shotgun (WGS) entry which is preliminary data.</text>
</comment>
<reference evidence="1 2" key="1">
    <citation type="submission" date="2022-05" db="EMBL/GenBank/DDBJ databases">
        <authorList>
            <consortium name="Genoscope - CEA"/>
            <person name="William W."/>
        </authorList>
    </citation>
    <scope>NUCLEOTIDE SEQUENCE [LARGE SCALE GENOMIC DNA]</scope>
</reference>
<sequence length="70" mass="8088">SLRDHLIISAYTLEEFACIDTVLPDMRSRIFSKTLIVKYSGERPQKPPTLSPITKDVSRNILNREERVQT</sequence>
<gene>
    <name evidence="1" type="ORF">PEVE_00006290</name>
</gene>